<reference evidence="1 2" key="1">
    <citation type="journal article" date="2013" name="Genome Biol.">
        <title>The genome sequence of the most widely cultivated cacao type and its use to identify candidate genes regulating pod color.</title>
        <authorList>
            <person name="Motamayor J.C."/>
            <person name="Mockaitis K."/>
            <person name="Schmutz J."/>
            <person name="Haiminen N."/>
            <person name="Iii D.L."/>
            <person name="Cornejo O."/>
            <person name="Findley S.D."/>
            <person name="Zheng P."/>
            <person name="Utro F."/>
            <person name="Royaert S."/>
            <person name="Saski C."/>
            <person name="Jenkins J."/>
            <person name="Podicheti R."/>
            <person name="Zhao M."/>
            <person name="Scheffler B.E."/>
            <person name="Stack J.C."/>
            <person name="Feltus F.A."/>
            <person name="Mustiga G.M."/>
            <person name="Amores F."/>
            <person name="Phillips W."/>
            <person name="Marelli J.P."/>
            <person name="May G.D."/>
            <person name="Shapiro H."/>
            <person name="Ma J."/>
            <person name="Bustamante C.D."/>
            <person name="Schnell R.J."/>
            <person name="Main D."/>
            <person name="Gilbert D."/>
            <person name="Parida L."/>
            <person name="Kuhn D.N."/>
        </authorList>
    </citation>
    <scope>NUCLEOTIDE SEQUENCE [LARGE SCALE GENOMIC DNA]</scope>
    <source>
        <strain evidence="2">cv. Matina 1-6</strain>
    </source>
</reference>
<name>A0A061GFP6_THECC</name>
<dbReference type="Proteomes" id="UP000026915">
    <property type="component" value="Chromosome 6"/>
</dbReference>
<evidence type="ECO:0000313" key="1">
    <source>
        <dbReference type="EMBL" id="EOY27987.1"/>
    </source>
</evidence>
<keyword evidence="2" id="KW-1185">Reference proteome</keyword>
<gene>
    <name evidence="1" type="ORF">TCM_029687</name>
</gene>
<protein>
    <submittedName>
        <fullName evidence="1">Uncharacterized protein</fullName>
    </submittedName>
</protein>
<dbReference type="AlphaFoldDB" id="A0A061GFP6"/>
<dbReference type="EMBL" id="CM001884">
    <property type="protein sequence ID" value="EOY27987.1"/>
    <property type="molecule type" value="Genomic_DNA"/>
</dbReference>
<accession>A0A061GFP6</accession>
<organism evidence="1 2">
    <name type="scientific">Theobroma cacao</name>
    <name type="common">Cacao</name>
    <name type="synonym">Cocoa</name>
    <dbReference type="NCBI Taxonomy" id="3641"/>
    <lineage>
        <taxon>Eukaryota</taxon>
        <taxon>Viridiplantae</taxon>
        <taxon>Streptophyta</taxon>
        <taxon>Embryophyta</taxon>
        <taxon>Tracheophyta</taxon>
        <taxon>Spermatophyta</taxon>
        <taxon>Magnoliopsida</taxon>
        <taxon>eudicotyledons</taxon>
        <taxon>Gunneridae</taxon>
        <taxon>Pentapetalae</taxon>
        <taxon>rosids</taxon>
        <taxon>malvids</taxon>
        <taxon>Malvales</taxon>
        <taxon>Malvaceae</taxon>
        <taxon>Byttnerioideae</taxon>
        <taxon>Theobroma</taxon>
    </lineage>
</organism>
<evidence type="ECO:0000313" key="2">
    <source>
        <dbReference type="Proteomes" id="UP000026915"/>
    </source>
</evidence>
<sequence>MVKTHTRTKNKFPCNMVHGGCFAPPPPTTLSHTPMHVEPIPQPPPADVGVAILGPERTAACHVSLL</sequence>
<proteinExistence type="predicted"/>
<dbReference type="InParanoid" id="A0A061GFP6"/>
<dbReference type="HOGENOM" id="CLU_2836416_0_0_1"/>
<dbReference type="Gramene" id="EOY27987">
    <property type="protein sequence ID" value="EOY27987"/>
    <property type="gene ID" value="TCM_029687"/>
</dbReference>